<proteinExistence type="predicted"/>
<keyword evidence="1" id="KW-1133">Transmembrane helix</keyword>
<feature type="transmembrane region" description="Helical" evidence="1">
    <location>
        <begin position="26"/>
        <end position="47"/>
    </location>
</feature>
<reference evidence="2 3" key="1">
    <citation type="journal article" date="2020" name="Cell Host Microbe">
        <title>Functional and Genomic Variation between Human-Derived Isolates of Lachnospiraceae Reveals Inter- and Intra-Species Diversity.</title>
        <authorList>
            <person name="Sorbara M.T."/>
            <person name="Littmann E.R."/>
            <person name="Fontana E."/>
            <person name="Moody T.U."/>
            <person name="Kohout C.E."/>
            <person name="Gjonbalaj M."/>
            <person name="Eaton V."/>
            <person name="Seok R."/>
            <person name="Leiner I.M."/>
            <person name="Pamer E.G."/>
        </authorList>
    </citation>
    <scope>NUCLEOTIDE SEQUENCE [LARGE SCALE GENOMIC DNA]</scope>
    <source>
        <strain evidence="2 3">MSK.15.26</strain>
    </source>
</reference>
<evidence type="ECO:0000313" key="3">
    <source>
        <dbReference type="Proteomes" id="UP000822142"/>
    </source>
</evidence>
<name>A0ABX2I690_BLAHA</name>
<keyword evidence="1" id="KW-0472">Membrane</keyword>
<evidence type="ECO:0000313" key="2">
    <source>
        <dbReference type="EMBL" id="NSJ85014.1"/>
    </source>
</evidence>
<keyword evidence="3" id="KW-1185">Reference proteome</keyword>
<protein>
    <submittedName>
        <fullName evidence="2">Uncharacterized protein</fullName>
    </submittedName>
</protein>
<accession>A0ABX2I690</accession>
<dbReference type="RefSeq" id="WP_173747574.1">
    <property type="nucleotide sequence ID" value="NZ_JAAITA010000002.1"/>
</dbReference>
<evidence type="ECO:0000256" key="1">
    <source>
        <dbReference type="SAM" id="Phobius"/>
    </source>
</evidence>
<dbReference type="Proteomes" id="UP000822142">
    <property type="component" value="Unassembled WGS sequence"/>
</dbReference>
<organism evidence="2 3">
    <name type="scientific">Blautia hansenii</name>
    <name type="common">Ruminococcus hansenii</name>
    <dbReference type="NCBI Taxonomy" id="1322"/>
    <lineage>
        <taxon>Bacteria</taxon>
        <taxon>Bacillati</taxon>
        <taxon>Bacillota</taxon>
        <taxon>Clostridia</taxon>
        <taxon>Lachnospirales</taxon>
        <taxon>Lachnospiraceae</taxon>
        <taxon>Blautia</taxon>
    </lineage>
</organism>
<keyword evidence="1" id="KW-0812">Transmembrane</keyword>
<sequence>MSQEKVDKYKKEKANRAKLQKREKRALFFEKLAIGAVCLVALGWIGYSAYGVVTREDPDAEQEVVTTEMDVTAITDYLTGLTEEASE</sequence>
<gene>
    <name evidence="2" type="ORF">G5A70_02170</name>
</gene>
<dbReference type="EMBL" id="JAAITA010000002">
    <property type="protein sequence ID" value="NSJ85014.1"/>
    <property type="molecule type" value="Genomic_DNA"/>
</dbReference>
<comment type="caution">
    <text evidence="2">The sequence shown here is derived from an EMBL/GenBank/DDBJ whole genome shotgun (WGS) entry which is preliminary data.</text>
</comment>